<feature type="transmembrane region" description="Helical" evidence="2">
    <location>
        <begin position="55"/>
        <end position="76"/>
    </location>
</feature>
<dbReference type="KEGG" id="rarg:115742191"/>
<dbReference type="PANTHER" id="PTHR34967:SF1">
    <property type="entry name" value="OS02G0257200 PROTEIN"/>
    <property type="match status" value="1"/>
</dbReference>
<evidence type="ECO:0000256" key="1">
    <source>
        <dbReference type="SAM" id="MobiDB-lite"/>
    </source>
</evidence>
<proteinExistence type="predicted"/>
<keyword evidence="2" id="KW-0472">Membrane</keyword>
<evidence type="ECO:0000313" key="3">
    <source>
        <dbReference type="Proteomes" id="UP000827889"/>
    </source>
</evidence>
<gene>
    <name evidence="4" type="primary">LOC115742191</name>
</gene>
<dbReference type="Proteomes" id="UP000827889">
    <property type="component" value="Chromosome 10"/>
</dbReference>
<name>A0A8B8PDR2_9MYRT</name>
<feature type="transmembrane region" description="Helical" evidence="2">
    <location>
        <begin position="24"/>
        <end position="43"/>
    </location>
</feature>
<protein>
    <submittedName>
        <fullName evidence="4">Uncharacterized protein LOC115742191</fullName>
    </submittedName>
</protein>
<evidence type="ECO:0000256" key="2">
    <source>
        <dbReference type="SAM" id="Phobius"/>
    </source>
</evidence>
<evidence type="ECO:0000313" key="4">
    <source>
        <dbReference type="RefSeq" id="XP_030532188.1"/>
    </source>
</evidence>
<dbReference type="OrthoDB" id="1689175at2759"/>
<dbReference type="PANTHER" id="PTHR34967">
    <property type="entry name" value="OS02G0257200 PROTEIN"/>
    <property type="match status" value="1"/>
</dbReference>
<feature type="transmembrane region" description="Helical" evidence="2">
    <location>
        <begin position="132"/>
        <end position="153"/>
    </location>
</feature>
<dbReference type="GeneID" id="115742191"/>
<feature type="transmembrane region" description="Helical" evidence="2">
    <location>
        <begin position="207"/>
        <end position="230"/>
    </location>
</feature>
<sequence length="297" mass="32583">MVKLASAREIRTYGPRLARNRSEYVNAGLYLFATIVLLGGFLAELSQEPKSGLVILLIAVGIIALVNVHDLAAHLAGIECRLSLVACDGQLGLVELAVPIVQALGSLLVFLGILFLFLQAEKGYGYYKLEKHALNLLIAGPVFWLLGSILNSCQIYERADGHVQILQHSIHIPFLAGSLLFLVGAIMNSQEQAGTLHHGTELLGGSWIWLSIFGSLLFIIGGLANVVKVFKMQQMDGLRLEKLRGGAHEQLIRPREGHMPLLSEDLERHRRRKPAEEVQPPAPMRPTPYKDVLVGQA</sequence>
<keyword evidence="2" id="KW-0812">Transmembrane</keyword>
<reference evidence="4" key="1">
    <citation type="submission" date="2025-08" db="UniProtKB">
        <authorList>
            <consortium name="RefSeq"/>
        </authorList>
    </citation>
    <scope>IDENTIFICATION</scope>
    <source>
        <tissue evidence="4">Leaf</tissue>
    </source>
</reference>
<feature type="transmembrane region" description="Helical" evidence="2">
    <location>
        <begin position="165"/>
        <end position="187"/>
    </location>
</feature>
<accession>A0A8B8PDR2</accession>
<dbReference type="AlphaFoldDB" id="A0A8B8PDR2"/>
<feature type="transmembrane region" description="Helical" evidence="2">
    <location>
        <begin position="96"/>
        <end position="120"/>
    </location>
</feature>
<keyword evidence="2" id="KW-1133">Transmembrane helix</keyword>
<feature type="region of interest" description="Disordered" evidence="1">
    <location>
        <begin position="265"/>
        <end position="297"/>
    </location>
</feature>
<organism evidence="3 4">
    <name type="scientific">Rhodamnia argentea</name>
    <dbReference type="NCBI Taxonomy" id="178133"/>
    <lineage>
        <taxon>Eukaryota</taxon>
        <taxon>Viridiplantae</taxon>
        <taxon>Streptophyta</taxon>
        <taxon>Embryophyta</taxon>
        <taxon>Tracheophyta</taxon>
        <taxon>Spermatophyta</taxon>
        <taxon>Magnoliopsida</taxon>
        <taxon>eudicotyledons</taxon>
        <taxon>Gunneridae</taxon>
        <taxon>Pentapetalae</taxon>
        <taxon>rosids</taxon>
        <taxon>malvids</taxon>
        <taxon>Myrtales</taxon>
        <taxon>Myrtaceae</taxon>
        <taxon>Myrtoideae</taxon>
        <taxon>Myrteae</taxon>
        <taxon>Australasian group</taxon>
        <taxon>Rhodamnia</taxon>
    </lineage>
</organism>
<dbReference type="RefSeq" id="XP_030532188.1">
    <property type="nucleotide sequence ID" value="XM_030676328.2"/>
</dbReference>
<keyword evidence="3" id="KW-1185">Reference proteome</keyword>